<accession>A0ABT9HY29</accession>
<dbReference type="RefSeq" id="WP_305974614.1">
    <property type="nucleotide sequence ID" value="NZ_JAPJDZ010000010.1"/>
</dbReference>
<reference evidence="1 2" key="1">
    <citation type="submission" date="2022-11" db="EMBL/GenBank/DDBJ databases">
        <title>Viruses from the air-sea interface of a natural surface slick.</title>
        <authorList>
            <person name="Rahlff J."/>
            <person name="Holmfeldt K."/>
        </authorList>
    </citation>
    <scope>NUCLEOTIDE SEQUENCE [LARGE SCALE GENOMIC DNA]</scope>
    <source>
        <strain evidence="1 2">SMS4</strain>
    </source>
</reference>
<proteinExistence type="predicted"/>
<protein>
    <submittedName>
        <fullName evidence="1">DUF2987 domain-containing protein</fullName>
    </submittedName>
</protein>
<evidence type="ECO:0000313" key="2">
    <source>
        <dbReference type="Proteomes" id="UP001231109"/>
    </source>
</evidence>
<dbReference type="Proteomes" id="UP001231109">
    <property type="component" value="Unassembled WGS sequence"/>
</dbReference>
<dbReference type="EMBL" id="JAPJDZ010000010">
    <property type="protein sequence ID" value="MDP5135586.1"/>
    <property type="molecule type" value="Genomic_DNA"/>
</dbReference>
<sequence length="215" mass="24313">MRFLLLSLLLWGPPAFADLVMSYHGFYGRMKKLQQPEYSDITLAFALTGERSGKPCKFYSLKLVSDQHDFDVDIAGNGEISLPYDEALKNANAVLTVLQADNSEQCQVQFRLRSRMRLPSDISIETLLHYRHQFKQLLDDMAGVSKYWLPDVIGVIVEFPQAAIAVDLSNEQSDVTLCEANRCNIELVDTLPANIQWRFAARPSYLLPLLQGSVK</sequence>
<organism evidence="1 2">
    <name type="scientific">Rheinheimera baltica</name>
    <dbReference type="NCBI Taxonomy" id="67576"/>
    <lineage>
        <taxon>Bacteria</taxon>
        <taxon>Pseudomonadati</taxon>
        <taxon>Pseudomonadota</taxon>
        <taxon>Gammaproteobacteria</taxon>
        <taxon>Chromatiales</taxon>
        <taxon>Chromatiaceae</taxon>
        <taxon>Rheinheimera</taxon>
    </lineage>
</organism>
<name>A0ABT9HY29_9GAMM</name>
<dbReference type="InterPro" id="IPR021370">
    <property type="entry name" value="DUF2987"/>
</dbReference>
<dbReference type="Pfam" id="PF11205">
    <property type="entry name" value="DUF2987"/>
    <property type="match status" value="1"/>
</dbReference>
<keyword evidence="2" id="KW-1185">Reference proteome</keyword>
<comment type="caution">
    <text evidence="1">The sequence shown here is derived from an EMBL/GenBank/DDBJ whole genome shotgun (WGS) entry which is preliminary data.</text>
</comment>
<gene>
    <name evidence="1" type="ORF">ORJ04_06440</name>
</gene>
<evidence type="ECO:0000313" key="1">
    <source>
        <dbReference type="EMBL" id="MDP5135586.1"/>
    </source>
</evidence>